<evidence type="ECO:0000256" key="5">
    <source>
        <dbReference type="ARBA" id="ARBA00022989"/>
    </source>
</evidence>
<dbReference type="InterPro" id="IPR003838">
    <property type="entry name" value="ABC3_permease_C"/>
</dbReference>
<protein>
    <recommendedName>
        <fullName evidence="12">ABC3 transporter permease protein domain-containing protein</fullName>
    </recommendedName>
</protein>
<evidence type="ECO:0000256" key="3">
    <source>
        <dbReference type="ARBA" id="ARBA00022475"/>
    </source>
</evidence>
<feature type="domain" description="MacB-like periplasmic core" evidence="9">
    <location>
        <begin position="18"/>
        <end position="228"/>
    </location>
</feature>
<dbReference type="KEGG" id="ipo:Ilyop_1241"/>
<feature type="transmembrane region" description="Helical" evidence="7">
    <location>
        <begin position="308"/>
        <end position="336"/>
    </location>
</feature>
<organism evidence="10 11">
    <name type="scientific">Ilyobacter polytropus (strain ATCC 51220 / DSM 2926 / LMG 16218 / CuHBu1)</name>
    <dbReference type="NCBI Taxonomy" id="572544"/>
    <lineage>
        <taxon>Bacteria</taxon>
        <taxon>Fusobacteriati</taxon>
        <taxon>Fusobacteriota</taxon>
        <taxon>Fusobacteriia</taxon>
        <taxon>Fusobacteriales</taxon>
        <taxon>Fusobacteriaceae</taxon>
        <taxon>Ilyobacter</taxon>
    </lineage>
</organism>
<dbReference type="eggNOG" id="COG4591">
    <property type="taxonomic scope" value="Bacteria"/>
</dbReference>
<gene>
    <name evidence="10" type="ordered locus">Ilyop_1241</name>
</gene>
<keyword evidence="3" id="KW-1003">Cell membrane</keyword>
<proteinExistence type="inferred from homology"/>
<comment type="similarity">
    <text evidence="2">Belongs to the ABC-4 integral membrane protein family. LolC/E subfamily.</text>
</comment>
<evidence type="ECO:0000259" key="9">
    <source>
        <dbReference type="Pfam" id="PF12704"/>
    </source>
</evidence>
<dbReference type="EMBL" id="CP002281">
    <property type="protein sequence ID" value="ADO83022.1"/>
    <property type="molecule type" value="Genomic_DNA"/>
</dbReference>
<keyword evidence="6 7" id="KW-0472">Membrane</keyword>
<comment type="subcellular location">
    <subcellularLocation>
        <location evidence="1">Cell membrane</location>
        <topology evidence="1">Multi-pass membrane protein</topology>
    </subcellularLocation>
</comment>
<feature type="transmembrane region" description="Helical" evidence="7">
    <location>
        <begin position="368"/>
        <end position="388"/>
    </location>
</feature>
<evidence type="ECO:0008006" key="12">
    <source>
        <dbReference type="Google" id="ProtNLM"/>
    </source>
</evidence>
<dbReference type="PANTHER" id="PTHR30489">
    <property type="entry name" value="LIPOPROTEIN-RELEASING SYSTEM TRANSMEMBRANE PROTEIN LOLE"/>
    <property type="match status" value="1"/>
</dbReference>
<evidence type="ECO:0000256" key="2">
    <source>
        <dbReference type="ARBA" id="ARBA00005236"/>
    </source>
</evidence>
<dbReference type="InterPro" id="IPR025857">
    <property type="entry name" value="MacB_PCD"/>
</dbReference>
<sequence>MVMLKIAFRNIFRNKRRSFLTVVSTMIGIMGVTVGLGWVYGIERMFTEEGKKLTGIVRVTAHDFQLKEKSLDISSNISSDEIRKYLRDFDGTAIGRIKFGAMIFSGDKDERAMGIGIEKEDRNIIGFDNFIYEGRFLDFEKNNEIIIGSKVKEKLGLKIGDSVTVLTFTQDKSISALNYKISGFYKMDNGRLNRSFYVTLKDAQYLLDMNNMVTEFLLYPKEEKNSEEYKKILVSELGKNYLVKLWSEIGINEYMSSVFPVVKLIFTLILSLLSGIGITNTMMMVVFERRKEIGVLKSQGMRNSDIRNLLCLEGGLIGSFASFLGIVTGGGIVYYFSVKGIKLGEVLETVSDTINIQSTIYMFFSWRLLIFGFLLGSILSVFVTFMTVTPEIKKEAVDNLRNK</sequence>
<accession>E3H8P0</accession>
<dbReference type="GO" id="GO:0098797">
    <property type="term" value="C:plasma membrane protein complex"/>
    <property type="evidence" value="ECO:0007669"/>
    <property type="project" value="TreeGrafter"/>
</dbReference>
<evidence type="ECO:0000313" key="11">
    <source>
        <dbReference type="Proteomes" id="UP000006875"/>
    </source>
</evidence>
<feature type="transmembrane region" description="Helical" evidence="7">
    <location>
        <begin position="20"/>
        <end position="41"/>
    </location>
</feature>
<dbReference type="PANTHER" id="PTHR30489:SF0">
    <property type="entry name" value="LIPOPROTEIN-RELEASING SYSTEM TRANSMEMBRANE PROTEIN LOLE"/>
    <property type="match status" value="1"/>
</dbReference>
<reference evidence="10 11" key="1">
    <citation type="journal article" date="2010" name="Stand. Genomic Sci.">
        <title>Complete genome sequence of Ilyobacter polytropus type strain (CuHbu1).</title>
        <authorList>
            <person name="Sikorski J."/>
            <person name="Chertkov O."/>
            <person name="Lapidus A."/>
            <person name="Nolan M."/>
            <person name="Lucas S."/>
            <person name="Del Rio T.G."/>
            <person name="Tice H."/>
            <person name="Cheng J.F."/>
            <person name="Tapia R."/>
            <person name="Han C."/>
            <person name="Goodwin L."/>
            <person name="Pitluck S."/>
            <person name="Liolios K."/>
            <person name="Ivanova N."/>
            <person name="Mavromatis K."/>
            <person name="Mikhailova N."/>
            <person name="Pati A."/>
            <person name="Chen A."/>
            <person name="Palaniappan K."/>
            <person name="Land M."/>
            <person name="Hauser L."/>
            <person name="Chang Y.J."/>
            <person name="Jeffries C.D."/>
            <person name="Brambilla E."/>
            <person name="Yasawong M."/>
            <person name="Rohde M."/>
            <person name="Pukall R."/>
            <person name="Spring S."/>
            <person name="Goker M."/>
            <person name="Woyke T."/>
            <person name="Bristow J."/>
            <person name="Eisen J.A."/>
            <person name="Markowitz V."/>
            <person name="Hugenholtz P."/>
            <person name="Kyrpides N.C."/>
            <person name="Klenk H.P."/>
        </authorList>
    </citation>
    <scope>NUCLEOTIDE SEQUENCE [LARGE SCALE GENOMIC DNA]</scope>
    <source>
        <strain evidence="11">ATCC 51220 / DSM 2926 / LMG 16218 / CuHBu1</strain>
    </source>
</reference>
<evidence type="ECO:0000259" key="8">
    <source>
        <dbReference type="Pfam" id="PF02687"/>
    </source>
</evidence>
<evidence type="ECO:0000256" key="1">
    <source>
        <dbReference type="ARBA" id="ARBA00004651"/>
    </source>
</evidence>
<keyword evidence="4 7" id="KW-0812">Transmembrane</keyword>
<name>E3H8P0_ILYPC</name>
<dbReference type="OrthoDB" id="92323at2"/>
<dbReference type="STRING" id="572544.Ilyop_1241"/>
<evidence type="ECO:0000256" key="7">
    <source>
        <dbReference type="SAM" id="Phobius"/>
    </source>
</evidence>
<keyword evidence="11" id="KW-1185">Reference proteome</keyword>
<dbReference type="Proteomes" id="UP000006875">
    <property type="component" value="Chromosome"/>
</dbReference>
<keyword evidence="5 7" id="KW-1133">Transmembrane helix</keyword>
<dbReference type="GO" id="GO:0044874">
    <property type="term" value="P:lipoprotein localization to outer membrane"/>
    <property type="evidence" value="ECO:0007669"/>
    <property type="project" value="TreeGrafter"/>
</dbReference>
<dbReference type="HOGENOM" id="CLU_000604_8_1_0"/>
<feature type="domain" description="ABC3 transporter permease C-terminal" evidence="8">
    <location>
        <begin position="265"/>
        <end position="386"/>
    </location>
</feature>
<dbReference type="AlphaFoldDB" id="E3H8P0"/>
<dbReference type="InterPro" id="IPR051447">
    <property type="entry name" value="Lipoprotein-release_system"/>
</dbReference>
<feature type="transmembrane region" description="Helical" evidence="7">
    <location>
        <begin position="264"/>
        <end position="287"/>
    </location>
</feature>
<evidence type="ECO:0000313" key="10">
    <source>
        <dbReference type="EMBL" id="ADO83022.1"/>
    </source>
</evidence>
<evidence type="ECO:0000256" key="6">
    <source>
        <dbReference type="ARBA" id="ARBA00023136"/>
    </source>
</evidence>
<dbReference type="Pfam" id="PF02687">
    <property type="entry name" value="FtsX"/>
    <property type="match status" value="1"/>
</dbReference>
<dbReference type="Pfam" id="PF12704">
    <property type="entry name" value="MacB_PCD"/>
    <property type="match status" value="1"/>
</dbReference>
<evidence type="ECO:0000256" key="4">
    <source>
        <dbReference type="ARBA" id="ARBA00022692"/>
    </source>
</evidence>